<organism evidence="8">
    <name type="scientific">Enterobius vermicularis</name>
    <name type="common">Human pinworm</name>
    <dbReference type="NCBI Taxonomy" id="51028"/>
    <lineage>
        <taxon>Eukaryota</taxon>
        <taxon>Metazoa</taxon>
        <taxon>Ecdysozoa</taxon>
        <taxon>Nematoda</taxon>
        <taxon>Chromadorea</taxon>
        <taxon>Rhabditida</taxon>
        <taxon>Spirurina</taxon>
        <taxon>Oxyuridomorpha</taxon>
        <taxon>Oxyuroidea</taxon>
        <taxon>Oxyuridae</taxon>
        <taxon>Enterobius</taxon>
    </lineage>
</organism>
<accession>A0A0N4VL74</accession>
<dbReference type="Proteomes" id="UP000274131">
    <property type="component" value="Unassembled WGS sequence"/>
</dbReference>
<evidence type="ECO:0000256" key="3">
    <source>
        <dbReference type="ARBA" id="ARBA00046326"/>
    </source>
</evidence>
<dbReference type="GO" id="GO:0015031">
    <property type="term" value="P:protein transport"/>
    <property type="evidence" value="ECO:0007669"/>
    <property type="project" value="UniProtKB-KW"/>
</dbReference>
<reference evidence="8" key="1">
    <citation type="submission" date="2017-02" db="UniProtKB">
        <authorList>
            <consortium name="WormBaseParasite"/>
        </authorList>
    </citation>
    <scope>IDENTIFICATION</scope>
</reference>
<name>A0A0N4VL74_ENTVE</name>
<evidence type="ECO:0000313" key="6">
    <source>
        <dbReference type="EMBL" id="VDD96169.1"/>
    </source>
</evidence>
<dbReference type="Pfam" id="PF04118">
    <property type="entry name" value="Dopey_N"/>
    <property type="match status" value="1"/>
</dbReference>
<keyword evidence="1" id="KW-0813">Transport</keyword>
<dbReference type="GO" id="GO:0005768">
    <property type="term" value="C:endosome"/>
    <property type="evidence" value="ECO:0007669"/>
    <property type="project" value="TreeGrafter"/>
</dbReference>
<keyword evidence="7" id="KW-1185">Reference proteome</keyword>
<dbReference type="PANTHER" id="PTHR14042:SF24">
    <property type="entry name" value="PROTEIN DOPEY-1 HOMOLOG"/>
    <property type="match status" value="1"/>
</dbReference>
<protein>
    <submittedName>
        <fullName evidence="8">Dopey_N domain-containing protein</fullName>
    </submittedName>
</protein>
<evidence type="ECO:0000313" key="8">
    <source>
        <dbReference type="WBParaSite" id="EVEC_0001162701-mRNA-1"/>
    </source>
</evidence>
<dbReference type="PANTHER" id="PTHR14042">
    <property type="entry name" value="DOPEY-RELATED"/>
    <property type="match status" value="1"/>
</dbReference>
<proteinExistence type="inferred from homology"/>
<dbReference type="OrthoDB" id="297643at2759"/>
<feature type="domain" description="DOP1-like TPR" evidence="5">
    <location>
        <begin position="1085"/>
        <end position="1290"/>
    </location>
</feature>
<dbReference type="GO" id="GO:0006895">
    <property type="term" value="P:Golgi to endosome transport"/>
    <property type="evidence" value="ECO:0007669"/>
    <property type="project" value="InterPro"/>
</dbReference>
<keyword evidence="2" id="KW-0653">Protein transport</keyword>
<dbReference type="STRING" id="51028.A0A0N4VL74"/>
<dbReference type="InterPro" id="IPR040314">
    <property type="entry name" value="DOP1"/>
</dbReference>
<gene>
    <name evidence="6" type="ORF">EVEC_LOCUS10920</name>
</gene>
<dbReference type="Pfam" id="PF24601">
    <property type="entry name" value="TPR_DOP1"/>
    <property type="match status" value="1"/>
</dbReference>
<dbReference type="InterPro" id="IPR016024">
    <property type="entry name" value="ARM-type_fold"/>
</dbReference>
<reference evidence="6 7" key="2">
    <citation type="submission" date="2018-10" db="EMBL/GenBank/DDBJ databases">
        <authorList>
            <consortium name="Pathogen Informatics"/>
        </authorList>
    </citation>
    <scope>NUCLEOTIDE SEQUENCE [LARGE SCALE GENOMIC DNA]</scope>
</reference>
<dbReference type="WBParaSite" id="EVEC_0001162701-mRNA-1">
    <property type="protein sequence ID" value="EVEC_0001162701-mRNA-1"/>
    <property type="gene ID" value="EVEC_0001162701"/>
</dbReference>
<dbReference type="EMBL" id="UXUI01011342">
    <property type="protein sequence ID" value="VDD96169.1"/>
    <property type="molecule type" value="Genomic_DNA"/>
</dbReference>
<dbReference type="InterPro" id="IPR007249">
    <property type="entry name" value="DOP1_N"/>
</dbReference>
<evidence type="ECO:0000256" key="2">
    <source>
        <dbReference type="ARBA" id="ARBA00022927"/>
    </source>
</evidence>
<feature type="domain" description="DOP1 N-terminal" evidence="4">
    <location>
        <begin position="25"/>
        <end position="310"/>
    </location>
</feature>
<sequence length="1295" mass="147087">MSSVLLSSADGEINAAHVGVQSNSSKYRAYVAAVDKALKAFETSNEWADLISALTKLSRVFHSNAKFHFDIPKPVIVAKRLSQCLHPALPHGVHLKALETYRQLFDILGPTSLPRLLYLFAVGLFPLMDFCGIKVKSELLSIFEQYLLPLASRIKPALPGFITAVLLGLEEGTEFYNRSLKLLQNIKSAVGAEAFFSCLWEAALGSPSVRLPALIFVNTCFDRRKSMEDQLFIMGYHVDHMIVALCAIAEDTGSTLVQRHLLDFLSAAFPLNSDHLVREDFVQLLRRCIFVLLRKDMSLNRRLHHWLLNRSGDSSAGTQPFGTDESVDTTFFKTYSLTIIKKAIQDYLKLDTVEVREGKDSQDEVKEHQVQFTEVRVCRLLLYFLDRPELGYLILESSLCAVLNEASKYKLALEQSGNQNKDIARRVETFSKTFNLLLNSLDTNYLWNHLGNRYEVLMDSDVEDHEEKISNCLDPDLVTDESWNLREELKQQHVAELDSFPRVLDFCLKTVELAAHSDIRRIHLPALCTKILSLLIRKDLSHIDCKFLKQLLSAVETMIFEVWQHAATLDEGYCTALVSCFETCQRFLSQICDWFREERSEERYEILCEACNLLKRCADFPPSSFGCFRKNGRQNTFECAHGGKLPEWALALCRLISFCATKFYERNKRKKFRKIFSNLKEAAKFAWCVLGIERAANCHYAAAQVLTLLHARRANEASSEVEELILRDLTSSKKATNVEEAKKFCRLWELSRSNLDDKLPQRLPAKPFNRVIMVFLGILASENTNYENTELRNVASSWFAEIAKRNDLPEILQMLCSMLLNPATARTSIQYLSMRNRLNRDQVLNVPPGICAITLLSDDGRHFLHHLCEDVSSPLANPGRRSYEALVLLRQARYNSSSLTWLNEIRTRLLQIGDFDASVNIGVESPTVKSHRRVISDMPVFDGDNDSLVSVESLESAVVETVHYLLDCVCEMKNDAEEEKKTESTVIPIERDGISDMEAADITGGTDKTYQAVKSVSDRRDVEFTLELSSESVTSDNFKRSKGHRRQDSLQETIFTMTAQELKLCDSAEMPRLNAAGDDKQPLWHELHAHMLLYAESGHAVDLARAEKVLRMLIALMRLQGACVPSRLIANDYQVSSAMVSFEPRSLQNPPNCAGSNPLVDLLYRHMRSIVGQDFWVGSETDLCESTVEASKNRHYAFLELFVTVALYYLRSYYLNSPVSPVTDFDLKISWKCKIAALDLLTEVLRQLIDIVQERQSWKLVSDVHGILQRTKLQKCVLLLLLTSVYNVRADIVQT</sequence>
<comment type="similarity">
    <text evidence="3">Belongs to the DOP1 family.</text>
</comment>
<dbReference type="GO" id="GO:0005802">
    <property type="term" value="C:trans-Golgi network"/>
    <property type="evidence" value="ECO:0007669"/>
    <property type="project" value="TreeGrafter"/>
</dbReference>
<dbReference type="GO" id="GO:0005829">
    <property type="term" value="C:cytosol"/>
    <property type="evidence" value="ECO:0007669"/>
    <property type="project" value="GOC"/>
</dbReference>
<evidence type="ECO:0000259" key="5">
    <source>
        <dbReference type="Pfam" id="PF24601"/>
    </source>
</evidence>
<dbReference type="InterPro" id="IPR056459">
    <property type="entry name" value="TPR_DOP1"/>
</dbReference>
<evidence type="ECO:0000256" key="1">
    <source>
        <dbReference type="ARBA" id="ARBA00022448"/>
    </source>
</evidence>
<dbReference type="SUPFAM" id="SSF48371">
    <property type="entry name" value="ARM repeat"/>
    <property type="match status" value="1"/>
</dbReference>
<evidence type="ECO:0000313" key="7">
    <source>
        <dbReference type="Proteomes" id="UP000274131"/>
    </source>
</evidence>
<evidence type="ECO:0000259" key="4">
    <source>
        <dbReference type="Pfam" id="PF04118"/>
    </source>
</evidence>